<evidence type="ECO:0000313" key="1">
    <source>
        <dbReference type="EMBL" id="AWR94746.1"/>
    </source>
</evidence>
<dbReference type="RefSeq" id="WP_110270627.1">
    <property type="nucleotide sequence ID" value="NZ_CP029289.2"/>
</dbReference>
<dbReference type="AlphaFoldDB" id="A0A2U9IFI0"/>
<dbReference type="InterPro" id="IPR008969">
    <property type="entry name" value="CarboxyPept-like_regulatory"/>
</dbReference>
<dbReference type="Proteomes" id="UP000248044">
    <property type="component" value="Chromosome"/>
</dbReference>
<gene>
    <name evidence="1" type="ORF">DFR85_09190</name>
</gene>
<dbReference type="GeneID" id="36832328"/>
<dbReference type="OrthoDB" id="34256at2157"/>
<dbReference type="SUPFAM" id="SSF49464">
    <property type="entry name" value="Carboxypeptidase regulatory domain-like"/>
    <property type="match status" value="1"/>
</dbReference>
<evidence type="ECO:0000313" key="2">
    <source>
        <dbReference type="Proteomes" id="UP000248044"/>
    </source>
</evidence>
<name>A0A2U9IFI0_9CREN</name>
<protein>
    <recommendedName>
        <fullName evidence="3">Carboxypeptidase regulatory-like domain-containing protein</fullName>
    </recommendedName>
</protein>
<organism evidence="1 2">
    <name type="scientific">Acidianus brierleyi</name>
    <dbReference type="NCBI Taxonomy" id="41673"/>
    <lineage>
        <taxon>Archaea</taxon>
        <taxon>Thermoproteota</taxon>
        <taxon>Thermoprotei</taxon>
        <taxon>Sulfolobales</taxon>
        <taxon>Sulfolobaceae</taxon>
        <taxon>Acidianus</taxon>
    </lineage>
</organism>
<evidence type="ECO:0008006" key="3">
    <source>
        <dbReference type="Google" id="ProtNLM"/>
    </source>
</evidence>
<dbReference type="Gene3D" id="2.60.40.10">
    <property type="entry name" value="Immunoglobulins"/>
    <property type="match status" value="1"/>
</dbReference>
<keyword evidence="2" id="KW-1185">Reference proteome</keyword>
<dbReference type="KEGG" id="abri:DFR85_09190"/>
<reference evidence="1 2" key="1">
    <citation type="submission" date="2018-05" db="EMBL/GenBank/DDBJ databases">
        <title>Complete Genome Sequences of Extremely Thermoacidophilic, Metal-Mobilizing Type-Strain Members of the Archaeal Family Sulfolobaceae: Acidianus brierleyi DSM-1651T, Acidianus sulfidivorans DSM-18786T, Metallosphaera hakonensis DSM-7519T, and Metallosphaera prunae DSM-10039T.</title>
        <authorList>
            <person name="Counts J.A."/>
            <person name="Kelly R.M."/>
        </authorList>
    </citation>
    <scope>NUCLEOTIDE SEQUENCE [LARGE SCALE GENOMIC DNA]</scope>
    <source>
        <strain evidence="1 2">DSM 1651</strain>
    </source>
</reference>
<accession>A0A2U9IFI0</accession>
<proteinExistence type="predicted"/>
<dbReference type="InterPro" id="IPR013783">
    <property type="entry name" value="Ig-like_fold"/>
</dbReference>
<dbReference type="EMBL" id="CP029289">
    <property type="protein sequence ID" value="AWR94746.1"/>
    <property type="molecule type" value="Genomic_DNA"/>
</dbReference>
<sequence length="128" mass="14373">MNKTVLLALGVIILILTFAGVYLASSYKTSYSISTFSTQEVDGKYILKVQVIMNYGPFGGKSPLQDATVWVKNQNSFYQNFTNSQGIAEFYLPPGNYSVEVTQLNHYTLHVSMDNDKMISISYAYLRS</sequence>